<proteinExistence type="predicted"/>
<reference evidence="1" key="1">
    <citation type="submission" date="2014-09" db="EMBL/GenBank/DDBJ databases">
        <authorList>
            <person name="Magalhaes I.L.F."/>
            <person name="Oliveira U."/>
            <person name="Santos F.R."/>
            <person name="Vidigal T.H.D.A."/>
            <person name="Brescovit A.D."/>
            <person name="Santos A.J."/>
        </authorList>
    </citation>
    <scope>NUCLEOTIDE SEQUENCE</scope>
    <source>
        <tissue evidence="1">Shoot tissue taken approximately 20 cm above the soil surface</tissue>
    </source>
</reference>
<protein>
    <submittedName>
        <fullName evidence="1">Uncharacterized protein</fullName>
    </submittedName>
</protein>
<dbReference type="EMBL" id="GBRH01216358">
    <property type="protein sequence ID" value="JAD81537.1"/>
    <property type="molecule type" value="Transcribed_RNA"/>
</dbReference>
<name>A0A0A9DCR9_ARUDO</name>
<dbReference type="AlphaFoldDB" id="A0A0A9DCR9"/>
<organism evidence="1">
    <name type="scientific">Arundo donax</name>
    <name type="common">Giant reed</name>
    <name type="synonym">Donax arundinaceus</name>
    <dbReference type="NCBI Taxonomy" id="35708"/>
    <lineage>
        <taxon>Eukaryota</taxon>
        <taxon>Viridiplantae</taxon>
        <taxon>Streptophyta</taxon>
        <taxon>Embryophyta</taxon>
        <taxon>Tracheophyta</taxon>
        <taxon>Spermatophyta</taxon>
        <taxon>Magnoliopsida</taxon>
        <taxon>Liliopsida</taxon>
        <taxon>Poales</taxon>
        <taxon>Poaceae</taxon>
        <taxon>PACMAD clade</taxon>
        <taxon>Arundinoideae</taxon>
        <taxon>Arundineae</taxon>
        <taxon>Arundo</taxon>
    </lineage>
</organism>
<sequence length="58" mass="6773">MRRLLEIESRDIKNTITEFTKITEQYQASVLDHIVPSIVSSVYLSCMLVNMKPIVRVY</sequence>
<evidence type="ECO:0000313" key="1">
    <source>
        <dbReference type="EMBL" id="JAD81537.1"/>
    </source>
</evidence>
<accession>A0A0A9DCR9</accession>
<reference evidence="1" key="2">
    <citation type="journal article" date="2015" name="Data Brief">
        <title>Shoot transcriptome of the giant reed, Arundo donax.</title>
        <authorList>
            <person name="Barrero R.A."/>
            <person name="Guerrero F.D."/>
            <person name="Moolhuijzen P."/>
            <person name="Goolsby J.A."/>
            <person name="Tidwell J."/>
            <person name="Bellgard S.E."/>
            <person name="Bellgard M.I."/>
        </authorList>
    </citation>
    <scope>NUCLEOTIDE SEQUENCE</scope>
    <source>
        <tissue evidence="1">Shoot tissue taken approximately 20 cm above the soil surface</tissue>
    </source>
</reference>